<dbReference type="EMBL" id="PGEX01000001">
    <property type="protein sequence ID" value="PJJ41951.1"/>
    <property type="molecule type" value="Genomic_DNA"/>
</dbReference>
<name>A0A2M9A899_9BACT</name>
<dbReference type="RefSeq" id="WP_157797975.1">
    <property type="nucleotide sequence ID" value="NZ_PGEX01000001.1"/>
</dbReference>
<evidence type="ECO:0000256" key="4">
    <source>
        <dbReference type="ARBA" id="ARBA00022603"/>
    </source>
</evidence>
<keyword evidence="9" id="KW-1185">Reference proteome</keyword>
<organism evidence="8 9">
    <name type="scientific">Hallerella succinigenes</name>
    <dbReference type="NCBI Taxonomy" id="1896222"/>
    <lineage>
        <taxon>Bacteria</taxon>
        <taxon>Pseudomonadati</taxon>
        <taxon>Fibrobacterota</taxon>
        <taxon>Fibrobacteria</taxon>
        <taxon>Fibrobacterales</taxon>
        <taxon>Fibrobacteraceae</taxon>
        <taxon>Hallerella</taxon>
    </lineage>
</organism>
<evidence type="ECO:0000256" key="1">
    <source>
        <dbReference type="ARBA" id="ARBA00000142"/>
    </source>
</evidence>
<dbReference type="EC" id="2.1.1.33" evidence="3"/>
<dbReference type="AlphaFoldDB" id="A0A2M9A899"/>
<evidence type="ECO:0000256" key="7">
    <source>
        <dbReference type="ARBA" id="ARBA00022694"/>
    </source>
</evidence>
<evidence type="ECO:0000256" key="5">
    <source>
        <dbReference type="ARBA" id="ARBA00022679"/>
    </source>
</evidence>
<evidence type="ECO:0000313" key="9">
    <source>
        <dbReference type="Proteomes" id="UP000231134"/>
    </source>
</evidence>
<keyword evidence="6" id="KW-0949">S-adenosyl-L-methionine</keyword>
<dbReference type="SUPFAM" id="SSF53335">
    <property type="entry name" value="S-adenosyl-L-methionine-dependent methyltransferases"/>
    <property type="match status" value="1"/>
</dbReference>
<comment type="function">
    <text evidence="2">Catalyzes the formation of N(7)-methylguanine at position 46 (m7G46) in tRNA.</text>
</comment>
<comment type="caution">
    <text evidence="8">The sequence shown here is derived from an EMBL/GenBank/DDBJ whole genome shotgun (WGS) entry which is preliminary data.</text>
</comment>
<keyword evidence="5 8" id="KW-0808">Transferase</keyword>
<evidence type="ECO:0000313" key="8">
    <source>
        <dbReference type="EMBL" id="PJJ41951.1"/>
    </source>
</evidence>
<protein>
    <recommendedName>
        <fullName evidence="3">tRNA (guanine(46)-N(7))-methyltransferase</fullName>
        <ecNumber evidence="3">2.1.1.33</ecNumber>
    </recommendedName>
</protein>
<evidence type="ECO:0000256" key="6">
    <source>
        <dbReference type="ARBA" id="ARBA00022691"/>
    </source>
</evidence>
<gene>
    <name evidence="8" type="ORF">BGX16_1961</name>
</gene>
<dbReference type="GO" id="GO:0008176">
    <property type="term" value="F:tRNA (guanine(46)-N7)-methyltransferase activity"/>
    <property type="evidence" value="ECO:0007669"/>
    <property type="project" value="UniProtKB-EC"/>
</dbReference>
<dbReference type="Proteomes" id="UP000231134">
    <property type="component" value="Unassembled WGS sequence"/>
</dbReference>
<reference evidence="8 9" key="1">
    <citation type="submission" date="2017-11" db="EMBL/GenBank/DDBJ databases">
        <title>Animal gut microbial communities from fecal samples from Wisconsin, USA.</title>
        <authorList>
            <person name="Neumann A."/>
        </authorList>
    </citation>
    <scope>NUCLEOTIDE SEQUENCE [LARGE SCALE GENOMIC DNA]</scope>
    <source>
        <strain evidence="8 9">UWS3</strain>
    </source>
</reference>
<dbReference type="InterPro" id="IPR029063">
    <property type="entry name" value="SAM-dependent_MTases_sf"/>
</dbReference>
<comment type="catalytic activity">
    <reaction evidence="1">
        <text>guanosine(46) in tRNA + S-adenosyl-L-methionine = N(7)-methylguanosine(46) in tRNA + S-adenosyl-L-homocysteine</text>
        <dbReference type="Rhea" id="RHEA:42708"/>
        <dbReference type="Rhea" id="RHEA-COMP:10188"/>
        <dbReference type="Rhea" id="RHEA-COMP:10189"/>
        <dbReference type="ChEBI" id="CHEBI:57856"/>
        <dbReference type="ChEBI" id="CHEBI:59789"/>
        <dbReference type="ChEBI" id="CHEBI:74269"/>
        <dbReference type="ChEBI" id="CHEBI:74480"/>
        <dbReference type="EC" id="2.1.1.33"/>
    </reaction>
</comment>
<dbReference type="Gene3D" id="3.40.50.150">
    <property type="entry name" value="Vaccinia Virus protein VP39"/>
    <property type="match status" value="1"/>
</dbReference>
<dbReference type="PROSITE" id="PS51625">
    <property type="entry name" value="SAM_MT_TRMB"/>
    <property type="match status" value="1"/>
</dbReference>
<sequence length="243" mass="27657">MNGISKAVESNQTGVHKDLEGLVLRYLDSEFRRPIAEHTRIAFEAAEAFVHKFQAPIILDSGCGTGLSTLNLAKRFPENPVIGVDKSEVRLSKADARAANGEPLPNNIFYVRAELLDFWKLAADAKWNICFHALFYPNPWPKQSGLRYRFHGSPIFPTLIRLSPELEMRTNWKIYADEFRFALELASKHLNWEAKISEETFVPTQPISAFEKKFNESGHALYKVRLLRGERPSQGLRNVSSRA</sequence>
<evidence type="ECO:0000256" key="3">
    <source>
        <dbReference type="ARBA" id="ARBA00011977"/>
    </source>
</evidence>
<keyword evidence="4 8" id="KW-0489">Methyltransferase</keyword>
<dbReference type="Pfam" id="PF02390">
    <property type="entry name" value="Methyltransf_4"/>
    <property type="match status" value="1"/>
</dbReference>
<proteinExistence type="predicted"/>
<keyword evidence="7" id="KW-0819">tRNA processing</keyword>
<accession>A0A2M9A899</accession>
<dbReference type="OrthoDB" id="9809889at2"/>
<dbReference type="CDD" id="cd02440">
    <property type="entry name" value="AdoMet_MTases"/>
    <property type="match status" value="1"/>
</dbReference>
<evidence type="ECO:0000256" key="2">
    <source>
        <dbReference type="ARBA" id="ARBA00003015"/>
    </source>
</evidence>
<dbReference type="InterPro" id="IPR003358">
    <property type="entry name" value="tRNA_(Gua-N-7)_MeTrfase_Trmb"/>
</dbReference>